<evidence type="ECO:0000313" key="2">
    <source>
        <dbReference type="Proteomes" id="UP000198577"/>
    </source>
</evidence>
<sequence length="313" mass="35382">MLKQNNSILGVDIGSRFIKMVQVMQNENSSEHIKLLKWGCIEVSDIDDELAGNRESESYLAQAIKDCYKQYGFSTKKVSLCLSDSSIIFRDIGLPEMKDEEIKENIKYEMAEYFSIDPDKYAIAYRILKRDGNEGRTVLRVLGVAAPLDLVARYVRILKKAGLKPEYVDININAYLKATKLLNEIDNISSSRGVCIMDYGYSTLTISVFEGGAPFVTRTVDKSWEAENFDAVAAALNQVLDYYYSRNYTSRIEKVWVVGGGSLIKDLCQYLSFQTGTDVRRVTPQMLKIEYDNGQDFPVGIYFKSIGTAIREG</sequence>
<dbReference type="PANTHER" id="PTHR32432">
    <property type="entry name" value="CELL DIVISION PROTEIN FTSA-RELATED"/>
    <property type="match status" value="1"/>
</dbReference>
<dbReference type="PANTHER" id="PTHR32432:SF3">
    <property type="entry name" value="ETHANOLAMINE UTILIZATION PROTEIN EUTJ"/>
    <property type="match status" value="1"/>
</dbReference>
<proteinExistence type="predicted"/>
<name>A0A1I5U655_9FIRM</name>
<evidence type="ECO:0000313" key="1">
    <source>
        <dbReference type="EMBL" id="SFP90739.1"/>
    </source>
</evidence>
<dbReference type="EMBL" id="FOXR01000006">
    <property type="protein sequence ID" value="SFP90739.1"/>
    <property type="molecule type" value="Genomic_DNA"/>
</dbReference>
<organism evidence="1 2">
    <name type="scientific">Caldicoprobacter faecalis</name>
    <dbReference type="NCBI Taxonomy" id="937334"/>
    <lineage>
        <taxon>Bacteria</taxon>
        <taxon>Bacillati</taxon>
        <taxon>Bacillota</taxon>
        <taxon>Clostridia</taxon>
        <taxon>Caldicoprobacterales</taxon>
        <taxon>Caldicoprobacteraceae</taxon>
        <taxon>Caldicoprobacter</taxon>
    </lineage>
</organism>
<dbReference type="SUPFAM" id="SSF53067">
    <property type="entry name" value="Actin-like ATPase domain"/>
    <property type="match status" value="2"/>
</dbReference>
<dbReference type="InterPro" id="IPR050696">
    <property type="entry name" value="FtsA/MreB"/>
</dbReference>
<keyword evidence="2" id="KW-1185">Reference proteome</keyword>
<dbReference type="RefSeq" id="WP_025746481.1">
    <property type="nucleotide sequence ID" value="NZ_FOXR01000006.1"/>
</dbReference>
<dbReference type="Pfam" id="PF11104">
    <property type="entry name" value="PilM_2"/>
    <property type="match status" value="1"/>
</dbReference>
<accession>A0A1I5U655</accession>
<dbReference type="CDD" id="cd24049">
    <property type="entry name" value="ASKHA_NBD_PilM"/>
    <property type="match status" value="1"/>
</dbReference>
<dbReference type="PIRSF" id="PIRSF019169">
    <property type="entry name" value="PilM"/>
    <property type="match status" value="1"/>
</dbReference>
<reference evidence="1 2" key="1">
    <citation type="submission" date="2016-10" db="EMBL/GenBank/DDBJ databases">
        <authorList>
            <person name="de Groot N.N."/>
        </authorList>
    </citation>
    <scope>NUCLEOTIDE SEQUENCE [LARGE SCALE GENOMIC DNA]</scope>
    <source>
        <strain evidence="1 2">DSM 20678</strain>
    </source>
</reference>
<dbReference type="InterPro" id="IPR043129">
    <property type="entry name" value="ATPase_NBD"/>
</dbReference>
<dbReference type="Proteomes" id="UP000198577">
    <property type="component" value="Unassembled WGS sequence"/>
</dbReference>
<dbReference type="OrthoDB" id="9765023at2"/>
<dbReference type="STRING" id="937334.SAMN05444406_10649"/>
<dbReference type="AlphaFoldDB" id="A0A1I5U655"/>
<gene>
    <name evidence="1" type="ORF">SAMN05444406_10649</name>
</gene>
<dbReference type="Gene3D" id="3.30.420.40">
    <property type="match status" value="2"/>
</dbReference>
<dbReference type="InterPro" id="IPR005883">
    <property type="entry name" value="PilM"/>
</dbReference>
<protein>
    <submittedName>
        <fullName evidence="1">Type IV pilus assembly protein PilM</fullName>
    </submittedName>
</protein>